<protein>
    <submittedName>
        <fullName evidence="2">Uncharacterized protein</fullName>
    </submittedName>
</protein>
<reference evidence="2" key="2">
    <citation type="submission" date="2021-02" db="EMBL/GenBank/DDBJ databases">
        <authorList>
            <person name="Kimball J.A."/>
            <person name="Haas M.W."/>
            <person name="Macchietto M."/>
            <person name="Kono T."/>
            <person name="Duquette J."/>
            <person name="Shao M."/>
        </authorList>
    </citation>
    <scope>NUCLEOTIDE SEQUENCE</scope>
    <source>
        <tissue evidence="2">Fresh leaf tissue</tissue>
    </source>
</reference>
<feature type="compositionally biased region" description="Low complexity" evidence="1">
    <location>
        <begin position="46"/>
        <end position="57"/>
    </location>
</feature>
<proteinExistence type="predicted"/>
<gene>
    <name evidence="2" type="ORF">GUJ93_ZPchr0004g38565</name>
</gene>
<evidence type="ECO:0000256" key="1">
    <source>
        <dbReference type="SAM" id="MobiDB-lite"/>
    </source>
</evidence>
<comment type="caution">
    <text evidence="2">The sequence shown here is derived from an EMBL/GenBank/DDBJ whole genome shotgun (WGS) entry which is preliminary data.</text>
</comment>
<keyword evidence="3" id="KW-1185">Reference proteome</keyword>
<dbReference type="Proteomes" id="UP000729402">
    <property type="component" value="Unassembled WGS sequence"/>
</dbReference>
<sequence>MSTRPQGSASMLKRPRKPHGSRLPKWTGSVHWKRRLLASGPRPPRSRGSGLGPPKQT</sequence>
<reference evidence="2" key="1">
    <citation type="journal article" date="2021" name="bioRxiv">
        <title>Whole Genome Assembly and Annotation of Northern Wild Rice, Zizania palustris L., Supports a Whole Genome Duplication in the Zizania Genus.</title>
        <authorList>
            <person name="Haas M."/>
            <person name="Kono T."/>
            <person name="Macchietto M."/>
            <person name="Millas R."/>
            <person name="McGilp L."/>
            <person name="Shao M."/>
            <person name="Duquette J."/>
            <person name="Hirsch C.N."/>
            <person name="Kimball J."/>
        </authorList>
    </citation>
    <scope>NUCLEOTIDE SEQUENCE</scope>
    <source>
        <tissue evidence="2">Fresh leaf tissue</tissue>
    </source>
</reference>
<dbReference type="AlphaFoldDB" id="A0A8J5SK20"/>
<evidence type="ECO:0000313" key="3">
    <source>
        <dbReference type="Proteomes" id="UP000729402"/>
    </source>
</evidence>
<organism evidence="2 3">
    <name type="scientific">Zizania palustris</name>
    <name type="common">Northern wild rice</name>
    <dbReference type="NCBI Taxonomy" id="103762"/>
    <lineage>
        <taxon>Eukaryota</taxon>
        <taxon>Viridiplantae</taxon>
        <taxon>Streptophyta</taxon>
        <taxon>Embryophyta</taxon>
        <taxon>Tracheophyta</taxon>
        <taxon>Spermatophyta</taxon>
        <taxon>Magnoliopsida</taxon>
        <taxon>Liliopsida</taxon>
        <taxon>Poales</taxon>
        <taxon>Poaceae</taxon>
        <taxon>BOP clade</taxon>
        <taxon>Oryzoideae</taxon>
        <taxon>Oryzeae</taxon>
        <taxon>Zizaniinae</taxon>
        <taxon>Zizania</taxon>
    </lineage>
</organism>
<dbReference type="EMBL" id="JAAALK010000285">
    <property type="protein sequence ID" value="KAG8064928.1"/>
    <property type="molecule type" value="Genomic_DNA"/>
</dbReference>
<feature type="compositionally biased region" description="Basic residues" evidence="1">
    <location>
        <begin position="13"/>
        <end position="22"/>
    </location>
</feature>
<accession>A0A8J5SK20</accession>
<name>A0A8J5SK20_ZIZPA</name>
<evidence type="ECO:0000313" key="2">
    <source>
        <dbReference type="EMBL" id="KAG8064928.1"/>
    </source>
</evidence>
<feature type="region of interest" description="Disordered" evidence="1">
    <location>
        <begin position="1"/>
        <end position="57"/>
    </location>
</feature>